<dbReference type="PANTHER" id="PTHR31099:SF48">
    <property type="entry name" value="(PUTATIVE), GYPSY TYPE-RELATED"/>
    <property type="match status" value="1"/>
</dbReference>
<dbReference type="PANTHER" id="PTHR31099">
    <property type="entry name" value="OS06G0165300 PROTEIN"/>
    <property type="match status" value="1"/>
</dbReference>
<feature type="compositionally biased region" description="Basic and acidic residues" evidence="1">
    <location>
        <begin position="280"/>
        <end position="299"/>
    </location>
</feature>
<accession>A0A251U337</accession>
<evidence type="ECO:0000313" key="2">
    <source>
        <dbReference type="EMBL" id="OTG17778.1"/>
    </source>
</evidence>
<proteinExistence type="predicted"/>
<dbReference type="AlphaFoldDB" id="A0A251U337"/>
<dbReference type="EMBL" id="CM007897">
    <property type="protein sequence ID" value="OTG17778.1"/>
    <property type="molecule type" value="Genomic_DNA"/>
</dbReference>
<dbReference type="InParanoid" id="A0A251U337"/>
<dbReference type="Proteomes" id="UP000215914">
    <property type="component" value="Chromosome 8"/>
</dbReference>
<keyword evidence="3" id="KW-1185">Reference proteome</keyword>
<gene>
    <name evidence="2" type="ORF">HannXRQ_Chr08g0215931</name>
</gene>
<name>A0A251U337_HELAN</name>
<sequence>MIPIRNFEYTFRALGLDITVENFWRFYQLTVNTRFFSFGQRYGSTKLMTPPKGITKWKTKFFYIKAAAVVANMTLRNVGDTILAEDIALASAGTVEWFPRLRTIEFKRLDNSQLWILRMMLARPDRKARPVLREKSGEDAAIWRIFDPNYTGKVQILQCAEDEDGFNITIRDNFRIPDREGLNTLLPQGKGTLGTLGEYEVKGAPKKHVEKKHVEKGVRGRHRKKPNAAVVPPLVPQGTGISCSRFRRYNDYVLVSDTLEGLGVQGGGAAAGGSSTGYKPADEKKKRKVEDKAVGAGEKKCPRIQTKRTTAVSQVKPAVAAGK</sequence>
<organism evidence="2 3">
    <name type="scientific">Helianthus annuus</name>
    <name type="common">Common sunflower</name>
    <dbReference type="NCBI Taxonomy" id="4232"/>
    <lineage>
        <taxon>Eukaryota</taxon>
        <taxon>Viridiplantae</taxon>
        <taxon>Streptophyta</taxon>
        <taxon>Embryophyta</taxon>
        <taxon>Tracheophyta</taxon>
        <taxon>Spermatophyta</taxon>
        <taxon>Magnoliopsida</taxon>
        <taxon>eudicotyledons</taxon>
        <taxon>Gunneridae</taxon>
        <taxon>Pentapetalae</taxon>
        <taxon>asterids</taxon>
        <taxon>campanulids</taxon>
        <taxon>Asterales</taxon>
        <taxon>Asteraceae</taxon>
        <taxon>Asteroideae</taxon>
        <taxon>Heliantheae alliance</taxon>
        <taxon>Heliantheae</taxon>
        <taxon>Helianthus</taxon>
    </lineage>
</organism>
<feature type="region of interest" description="Disordered" evidence="1">
    <location>
        <begin position="265"/>
        <end position="299"/>
    </location>
</feature>
<evidence type="ECO:0000256" key="1">
    <source>
        <dbReference type="SAM" id="MobiDB-lite"/>
    </source>
</evidence>
<reference evidence="3" key="1">
    <citation type="journal article" date="2017" name="Nature">
        <title>The sunflower genome provides insights into oil metabolism, flowering and Asterid evolution.</title>
        <authorList>
            <person name="Badouin H."/>
            <person name="Gouzy J."/>
            <person name="Grassa C.J."/>
            <person name="Murat F."/>
            <person name="Staton S.E."/>
            <person name="Cottret L."/>
            <person name="Lelandais-Briere C."/>
            <person name="Owens G.L."/>
            <person name="Carrere S."/>
            <person name="Mayjonade B."/>
            <person name="Legrand L."/>
            <person name="Gill N."/>
            <person name="Kane N.C."/>
            <person name="Bowers J.E."/>
            <person name="Hubner S."/>
            <person name="Bellec A."/>
            <person name="Berard A."/>
            <person name="Berges H."/>
            <person name="Blanchet N."/>
            <person name="Boniface M.C."/>
            <person name="Brunel D."/>
            <person name="Catrice O."/>
            <person name="Chaidir N."/>
            <person name="Claudel C."/>
            <person name="Donnadieu C."/>
            <person name="Faraut T."/>
            <person name="Fievet G."/>
            <person name="Helmstetter N."/>
            <person name="King M."/>
            <person name="Knapp S.J."/>
            <person name="Lai Z."/>
            <person name="Le Paslier M.C."/>
            <person name="Lippi Y."/>
            <person name="Lorenzon L."/>
            <person name="Mandel J.R."/>
            <person name="Marage G."/>
            <person name="Marchand G."/>
            <person name="Marquand E."/>
            <person name="Bret-Mestries E."/>
            <person name="Morien E."/>
            <person name="Nambeesan S."/>
            <person name="Nguyen T."/>
            <person name="Pegot-Espagnet P."/>
            <person name="Pouilly N."/>
            <person name="Raftis F."/>
            <person name="Sallet E."/>
            <person name="Schiex T."/>
            <person name="Thomas J."/>
            <person name="Vandecasteele C."/>
            <person name="Vares D."/>
            <person name="Vear F."/>
            <person name="Vautrin S."/>
            <person name="Crespi M."/>
            <person name="Mangin B."/>
            <person name="Burke J.M."/>
            <person name="Salse J."/>
            <person name="Munos S."/>
            <person name="Vincourt P."/>
            <person name="Rieseberg L.H."/>
            <person name="Langlade N.B."/>
        </authorList>
    </citation>
    <scope>NUCLEOTIDE SEQUENCE [LARGE SCALE GENOMIC DNA]</scope>
    <source>
        <strain evidence="3">cv. SF193</strain>
    </source>
</reference>
<feature type="compositionally biased region" description="Gly residues" evidence="1">
    <location>
        <begin position="265"/>
        <end position="275"/>
    </location>
</feature>
<evidence type="ECO:0000313" key="3">
    <source>
        <dbReference type="Proteomes" id="UP000215914"/>
    </source>
</evidence>
<protein>
    <submittedName>
        <fullName evidence="2">Uncharacterized protein</fullName>
    </submittedName>
</protein>